<keyword evidence="4" id="KW-1185">Reference proteome</keyword>
<dbReference type="Proteomes" id="UP000714275">
    <property type="component" value="Unassembled WGS sequence"/>
</dbReference>
<protein>
    <recommendedName>
        <fullName evidence="5">AMP-dependent synthetase/ligase domain-containing protein</fullName>
    </recommendedName>
</protein>
<dbReference type="InterPro" id="IPR042099">
    <property type="entry name" value="ANL_N_sf"/>
</dbReference>
<comment type="similarity">
    <text evidence="1">Belongs to the ATP-dependent AMP-binding enzyme family.</text>
</comment>
<evidence type="ECO:0000313" key="3">
    <source>
        <dbReference type="EMBL" id="KAG1766740.1"/>
    </source>
</evidence>
<dbReference type="PANTHER" id="PTHR24096">
    <property type="entry name" value="LONG-CHAIN-FATTY-ACID--COA LIGASE"/>
    <property type="match status" value="1"/>
</dbReference>
<dbReference type="Gene3D" id="3.40.50.12780">
    <property type="entry name" value="N-terminal domain of ligase-like"/>
    <property type="match status" value="1"/>
</dbReference>
<dbReference type="InterPro" id="IPR042097">
    <property type="entry name" value="Aminopeptidase_N-like_N_sf"/>
</dbReference>
<dbReference type="AlphaFoldDB" id="A0A9P6ZHP7"/>
<dbReference type="OrthoDB" id="79562at2759"/>
<proteinExistence type="inferred from homology"/>
<dbReference type="Gene3D" id="2.60.40.1730">
    <property type="entry name" value="tricorn interacting facor f3 domain"/>
    <property type="match status" value="1"/>
</dbReference>
<evidence type="ECO:0000256" key="2">
    <source>
        <dbReference type="ARBA" id="ARBA00022598"/>
    </source>
</evidence>
<dbReference type="GO" id="GO:0016405">
    <property type="term" value="F:CoA-ligase activity"/>
    <property type="evidence" value="ECO:0007669"/>
    <property type="project" value="TreeGrafter"/>
</dbReference>
<reference evidence="3" key="1">
    <citation type="journal article" date="2020" name="New Phytol.">
        <title>Comparative genomics reveals dynamic genome evolution in host specialist ectomycorrhizal fungi.</title>
        <authorList>
            <person name="Lofgren L.A."/>
            <person name="Nguyen N.H."/>
            <person name="Vilgalys R."/>
            <person name="Ruytinx J."/>
            <person name="Liao H.L."/>
            <person name="Branco S."/>
            <person name="Kuo A."/>
            <person name="LaButti K."/>
            <person name="Lipzen A."/>
            <person name="Andreopoulos W."/>
            <person name="Pangilinan J."/>
            <person name="Riley R."/>
            <person name="Hundley H."/>
            <person name="Na H."/>
            <person name="Barry K."/>
            <person name="Grigoriev I.V."/>
            <person name="Stajich J.E."/>
            <person name="Kennedy P.G."/>
        </authorList>
    </citation>
    <scope>NUCLEOTIDE SEQUENCE</scope>
    <source>
        <strain evidence="3">DOB743</strain>
    </source>
</reference>
<accession>A0A9P6ZHP7</accession>
<dbReference type="SUPFAM" id="SSF63737">
    <property type="entry name" value="Leukotriene A4 hydrolase N-terminal domain"/>
    <property type="match status" value="1"/>
</dbReference>
<organism evidence="3 4">
    <name type="scientific">Suillus placidus</name>
    <dbReference type="NCBI Taxonomy" id="48579"/>
    <lineage>
        <taxon>Eukaryota</taxon>
        <taxon>Fungi</taxon>
        <taxon>Dikarya</taxon>
        <taxon>Basidiomycota</taxon>
        <taxon>Agaricomycotina</taxon>
        <taxon>Agaricomycetes</taxon>
        <taxon>Agaricomycetidae</taxon>
        <taxon>Boletales</taxon>
        <taxon>Suillineae</taxon>
        <taxon>Suillaceae</taxon>
        <taxon>Suillus</taxon>
    </lineage>
</organism>
<sequence length="280" mass="31472">MHEADPTSQSNYLQIATKHITFDWTVDFDNKVITGTATHDCIANIDEVSEVIFDTSYLHIEGVKIDGDAVQDPPVWDTPAGLQVSFNILPVYHSLSLYLTSFFNFLKHSMIVILPKWNIDVFFECVPKYHITTNKQRSVRILVPSVEACIIHPDGSFAGPNEAGYKGNDKAMRETFIDGWVRTGDQLRINEGWVLCKLGTITLYPSPPYEADMPSFSFVDHIKVKLHHLLYTSLVYSDPSSQDTLKISGVQVSPVEIENTLLTRPNKLITRCVRRSAGAV</sequence>
<comment type="caution">
    <text evidence="3">The sequence shown here is derived from an EMBL/GenBank/DDBJ whole genome shotgun (WGS) entry which is preliminary data.</text>
</comment>
<evidence type="ECO:0008006" key="5">
    <source>
        <dbReference type="Google" id="ProtNLM"/>
    </source>
</evidence>
<evidence type="ECO:0000256" key="1">
    <source>
        <dbReference type="ARBA" id="ARBA00006432"/>
    </source>
</evidence>
<dbReference type="SUPFAM" id="SSF56801">
    <property type="entry name" value="Acetyl-CoA synthetase-like"/>
    <property type="match status" value="1"/>
</dbReference>
<gene>
    <name evidence="3" type="ORF">EV702DRAFT_1204036</name>
</gene>
<keyword evidence="2" id="KW-0436">Ligase</keyword>
<evidence type="ECO:0000313" key="4">
    <source>
        <dbReference type="Proteomes" id="UP000714275"/>
    </source>
</evidence>
<dbReference type="EMBL" id="JABBWD010000093">
    <property type="protein sequence ID" value="KAG1766740.1"/>
    <property type="molecule type" value="Genomic_DNA"/>
</dbReference>
<name>A0A9P6ZHP7_9AGAM</name>
<dbReference type="PANTHER" id="PTHR24096:SF149">
    <property type="entry name" value="AMP-BINDING DOMAIN-CONTAINING PROTEIN-RELATED"/>
    <property type="match status" value="1"/>
</dbReference>